<evidence type="ECO:0000313" key="9">
    <source>
        <dbReference type="EMBL" id="OCL05656.1"/>
    </source>
</evidence>
<dbReference type="InterPro" id="IPR049326">
    <property type="entry name" value="Rhodopsin_dom_fungi"/>
</dbReference>
<keyword evidence="4 7" id="KW-0472">Membrane</keyword>
<feature type="transmembrane region" description="Helical" evidence="7">
    <location>
        <begin position="41"/>
        <end position="64"/>
    </location>
</feature>
<gene>
    <name evidence="9" type="ORF">AOQ84DRAFT_298511</name>
</gene>
<evidence type="ECO:0000256" key="5">
    <source>
        <dbReference type="ARBA" id="ARBA00038359"/>
    </source>
</evidence>
<dbReference type="AlphaFoldDB" id="A0A8E2EVI1"/>
<comment type="similarity">
    <text evidence="5">Belongs to the SAT4 family.</text>
</comment>
<feature type="region of interest" description="Disordered" evidence="6">
    <location>
        <begin position="300"/>
        <end position="331"/>
    </location>
</feature>
<organism evidence="9 10">
    <name type="scientific">Glonium stellatum</name>
    <dbReference type="NCBI Taxonomy" id="574774"/>
    <lineage>
        <taxon>Eukaryota</taxon>
        <taxon>Fungi</taxon>
        <taxon>Dikarya</taxon>
        <taxon>Ascomycota</taxon>
        <taxon>Pezizomycotina</taxon>
        <taxon>Dothideomycetes</taxon>
        <taxon>Pleosporomycetidae</taxon>
        <taxon>Gloniales</taxon>
        <taxon>Gloniaceae</taxon>
        <taxon>Glonium</taxon>
    </lineage>
</organism>
<accession>A0A8E2EVI1</accession>
<evidence type="ECO:0000259" key="8">
    <source>
        <dbReference type="Pfam" id="PF20684"/>
    </source>
</evidence>
<comment type="subcellular location">
    <subcellularLocation>
        <location evidence="1">Membrane</location>
        <topology evidence="1">Multi-pass membrane protein</topology>
    </subcellularLocation>
</comment>
<dbReference type="InterPro" id="IPR052337">
    <property type="entry name" value="SAT4-like"/>
</dbReference>
<feature type="domain" description="Rhodopsin" evidence="8">
    <location>
        <begin position="25"/>
        <end position="265"/>
    </location>
</feature>
<keyword evidence="10" id="KW-1185">Reference proteome</keyword>
<dbReference type="GO" id="GO:0016020">
    <property type="term" value="C:membrane"/>
    <property type="evidence" value="ECO:0007669"/>
    <property type="project" value="UniProtKB-SubCell"/>
</dbReference>
<feature type="transmembrane region" description="Helical" evidence="7">
    <location>
        <begin position="6"/>
        <end position="29"/>
    </location>
</feature>
<dbReference type="PANTHER" id="PTHR33048">
    <property type="entry name" value="PTH11-LIKE INTEGRAL MEMBRANE PROTEIN (AFU_ORTHOLOGUE AFUA_5G11245)"/>
    <property type="match status" value="1"/>
</dbReference>
<evidence type="ECO:0000256" key="3">
    <source>
        <dbReference type="ARBA" id="ARBA00022989"/>
    </source>
</evidence>
<protein>
    <recommendedName>
        <fullName evidence="8">Rhodopsin domain-containing protein</fullName>
    </recommendedName>
</protein>
<feature type="transmembrane region" description="Helical" evidence="7">
    <location>
        <begin position="169"/>
        <end position="189"/>
    </location>
</feature>
<reference evidence="9 10" key="1">
    <citation type="journal article" date="2016" name="Nat. Commun.">
        <title>Ectomycorrhizal ecology is imprinted in the genome of the dominant symbiotic fungus Cenococcum geophilum.</title>
        <authorList>
            <consortium name="DOE Joint Genome Institute"/>
            <person name="Peter M."/>
            <person name="Kohler A."/>
            <person name="Ohm R.A."/>
            <person name="Kuo A."/>
            <person name="Krutzmann J."/>
            <person name="Morin E."/>
            <person name="Arend M."/>
            <person name="Barry K.W."/>
            <person name="Binder M."/>
            <person name="Choi C."/>
            <person name="Clum A."/>
            <person name="Copeland A."/>
            <person name="Grisel N."/>
            <person name="Haridas S."/>
            <person name="Kipfer T."/>
            <person name="LaButti K."/>
            <person name="Lindquist E."/>
            <person name="Lipzen A."/>
            <person name="Maire R."/>
            <person name="Meier B."/>
            <person name="Mihaltcheva S."/>
            <person name="Molinier V."/>
            <person name="Murat C."/>
            <person name="Poggeler S."/>
            <person name="Quandt C.A."/>
            <person name="Sperisen C."/>
            <person name="Tritt A."/>
            <person name="Tisserant E."/>
            <person name="Crous P.W."/>
            <person name="Henrissat B."/>
            <person name="Nehls U."/>
            <person name="Egli S."/>
            <person name="Spatafora J.W."/>
            <person name="Grigoriev I.V."/>
            <person name="Martin F.M."/>
        </authorList>
    </citation>
    <scope>NUCLEOTIDE SEQUENCE [LARGE SCALE GENOMIC DNA]</scope>
    <source>
        <strain evidence="9 10">CBS 207.34</strain>
    </source>
</reference>
<keyword evidence="2 7" id="KW-0812">Transmembrane</keyword>
<proteinExistence type="inferred from homology"/>
<feature type="transmembrane region" description="Helical" evidence="7">
    <location>
        <begin position="122"/>
        <end position="149"/>
    </location>
</feature>
<dbReference type="Proteomes" id="UP000250140">
    <property type="component" value="Unassembled WGS sequence"/>
</dbReference>
<evidence type="ECO:0000256" key="1">
    <source>
        <dbReference type="ARBA" id="ARBA00004141"/>
    </source>
</evidence>
<name>A0A8E2EVI1_9PEZI</name>
<sequence>MDDRSHEVLAVAIFFLVLSWITVGLRVYVRAGLLRSFGMDDWTMVVTLLLFTVYIACQIGGVTYGTGRHIWDLEPQNAEKALRFWYFCELFYILSSCMLKIALGVFLLRVALKKSHIWIIRLLMLGTFVFGTSYFFLVLLQCSPISQFWTDSPGSPKCIDPKIITGTTYAASAVTAFADWSFGILPIFIVWDLKMARKAKFMVAGILAFAAIGSTATIIRIPFVRGLAETSDFLWTTTDIAIWSTVEPGIGITAGCIATLRPLLQLILWRTGLSSSAPASIPLQGSSKAHKHQSRFGYQRSHGLEGLRPDPVGTITTATGPERSWRDRSSSEERIVGKGINKEVVVEYSTEIREGV</sequence>
<dbReference type="EMBL" id="KV750246">
    <property type="protein sequence ID" value="OCL05656.1"/>
    <property type="molecule type" value="Genomic_DNA"/>
</dbReference>
<feature type="transmembrane region" description="Helical" evidence="7">
    <location>
        <begin position="84"/>
        <end position="110"/>
    </location>
</feature>
<evidence type="ECO:0000256" key="7">
    <source>
        <dbReference type="SAM" id="Phobius"/>
    </source>
</evidence>
<evidence type="ECO:0000256" key="6">
    <source>
        <dbReference type="SAM" id="MobiDB-lite"/>
    </source>
</evidence>
<evidence type="ECO:0000256" key="2">
    <source>
        <dbReference type="ARBA" id="ARBA00022692"/>
    </source>
</evidence>
<keyword evidence="3 7" id="KW-1133">Transmembrane helix</keyword>
<evidence type="ECO:0000256" key="4">
    <source>
        <dbReference type="ARBA" id="ARBA00023136"/>
    </source>
</evidence>
<dbReference type="PANTHER" id="PTHR33048:SF96">
    <property type="entry name" value="INTEGRAL MEMBRANE PROTEIN"/>
    <property type="match status" value="1"/>
</dbReference>
<dbReference type="OrthoDB" id="3923077at2759"/>
<feature type="transmembrane region" description="Helical" evidence="7">
    <location>
        <begin position="201"/>
        <end position="221"/>
    </location>
</feature>
<evidence type="ECO:0000313" key="10">
    <source>
        <dbReference type="Proteomes" id="UP000250140"/>
    </source>
</evidence>
<dbReference type="Pfam" id="PF20684">
    <property type="entry name" value="Fung_rhodopsin"/>
    <property type="match status" value="1"/>
</dbReference>